<keyword evidence="2" id="KW-1185">Reference proteome</keyword>
<dbReference type="AlphaFoldDB" id="A0AAD9ZMQ4"/>
<organism evidence="1 2">
    <name type="scientific">Dipteronia sinensis</name>
    <dbReference type="NCBI Taxonomy" id="43782"/>
    <lineage>
        <taxon>Eukaryota</taxon>
        <taxon>Viridiplantae</taxon>
        <taxon>Streptophyta</taxon>
        <taxon>Embryophyta</taxon>
        <taxon>Tracheophyta</taxon>
        <taxon>Spermatophyta</taxon>
        <taxon>Magnoliopsida</taxon>
        <taxon>eudicotyledons</taxon>
        <taxon>Gunneridae</taxon>
        <taxon>Pentapetalae</taxon>
        <taxon>rosids</taxon>
        <taxon>malvids</taxon>
        <taxon>Sapindales</taxon>
        <taxon>Sapindaceae</taxon>
        <taxon>Hippocastanoideae</taxon>
        <taxon>Acereae</taxon>
        <taxon>Dipteronia</taxon>
    </lineage>
</organism>
<proteinExistence type="predicted"/>
<comment type="caution">
    <text evidence="1">The sequence shown here is derived from an EMBL/GenBank/DDBJ whole genome shotgun (WGS) entry which is preliminary data.</text>
</comment>
<evidence type="ECO:0000313" key="1">
    <source>
        <dbReference type="EMBL" id="KAK3184305.1"/>
    </source>
</evidence>
<name>A0AAD9ZMQ4_9ROSI</name>
<gene>
    <name evidence="1" type="ORF">Dsin_031591</name>
</gene>
<reference evidence="1" key="1">
    <citation type="journal article" date="2023" name="Plant J.">
        <title>Genome sequences and population genomics provide insights into the demographic history, inbreeding, and mutation load of two 'living fossil' tree species of Dipteronia.</title>
        <authorList>
            <person name="Feng Y."/>
            <person name="Comes H.P."/>
            <person name="Chen J."/>
            <person name="Zhu S."/>
            <person name="Lu R."/>
            <person name="Zhang X."/>
            <person name="Li P."/>
            <person name="Qiu J."/>
            <person name="Olsen K.M."/>
            <person name="Qiu Y."/>
        </authorList>
    </citation>
    <scope>NUCLEOTIDE SEQUENCE</scope>
    <source>
        <strain evidence="1">NBL</strain>
    </source>
</reference>
<evidence type="ECO:0000313" key="2">
    <source>
        <dbReference type="Proteomes" id="UP001281410"/>
    </source>
</evidence>
<protein>
    <submittedName>
        <fullName evidence="1">Uncharacterized protein</fullName>
    </submittedName>
</protein>
<dbReference type="Proteomes" id="UP001281410">
    <property type="component" value="Unassembled WGS sequence"/>
</dbReference>
<sequence length="110" mass="12857">MHGQRPYYMVKACATKTMKSIQINFHMVSSKRRTWKLTRGYSEDTSIQNRWWHNSALAVHRSLLKLPGGPGYDSVLMIQGRSHHQNHQTSRWTHSGFVWLHELLLCLQIG</sequence>
<dbReference type="EMBL" id="JANJYJ010000010">
    <property type="protein sequence ID" value="KAK3184305.1"/>
    <property type="molecule type" value="Genomic_DNA"/>
</dbReference>
<accession>A0AAD9ZMQ4</accession>